<feature type="compositionally biased region" description="Low complexity" evidence="1">
    <location>
        <begin position="1"/>
        <end position="11"/>
    </location>
</feature>
<keyword evidence="2" id="KW-0732">Signal</keyword>
<feature type="chain" id="PRO_5040804697" description="EGF-like domain-containing protein" evidence="2">
    <location>
        <begin position="46"/>
        <end position="564"/>
    </location>
</feature>
<evidence type="ECO:0000313" key="4">
    <source>
        <dbReference type="Proteomes" id="UP001165065"/>
    </source>
</evidence>
<protein>
    <recommendedName>
        <fullName evidence="5">EGF-like domain-containing protein</fullName>
    </recommendedName>
</protein>
<feature type="signal peptide" evidence="2">
    <location>
        <begin position="1"/>
        <end position="45"/>
    </location>
</feature>
<evidence type="ECO:0000256" key="2">
    <source>
        <dbReference type="SAM" id="SignalP"/>
    </source>
</evidence>
<dbReference type="OrthoDB" id="195103at2759"/>
<dbReference type="AlphaFoldDB" id="A0A9W7L463"/>
<evidence type="ECO:0008006" key="5">
    <source>
        <dbReference type="Google" id="ProtNLM"/>
    </source>
</evidence>
<organism evidence="3 4">
    <name type="scientific">Triparma columacea</name>
    <dbReference type="NCBI Taxonomy" id="722753"/>
    <lineage>
        <taxon>Eukaryota</taxon>
        <taxon>Sar</taxon>
        <taxon>Stramenopiles</taxon>
        <taxon>Ochrophyta</taxon>
        <taxon>Bolidophyceae</taxon>
        <taxon>Parmales</taxon>
        <taxon>Triparmaceae</taxon>
        <taxon>Triparma</taxon>
    </lineage>
</organism>
<dbReference type="Proteomes" id="UP001165065">
    <property type="component" value="Unassembled WGS sequence"/>
</dbReference>
<accession>A0A9W7L463</accession>
<proteinExistence type="predicted"/>
<reference evidence="4" key="1">
    <citation type="journal article" date="2023" name="Commun. Biol.">
        <title>Genome analysis of Parmales, the sister group of diatoms, reveals the evolutionary specialization of diatoms from phago-mixotrophs to photoautotrophs.</title>
        <authorList>
            <person name="Ban H."/>
            <person name="Sato S."/>
            <person name="Yoshikawa S."/>
            <person name="Yamada K."/>
            <person name="Nakamura Y."/>
            <person name="Ichinomiya M."/>
            <person name="Sato N."/>
            <person name="Blanc-Mathieu R."/>
            <person name="Endo H."/>
            <person name="Kuwata A."/>
            <person name="Ogata H."/>
        </authorList>
    </citation>
    <scope>NUCLEOTIDE SEQUENCE [LARGE SCALE GENOMIC DNA]</scope>
</reference>
<dbReference type="EMBL" id="BRYA01000005">
    <property type="protein sequence ID" value="GMI30951.1"/>
    <property type="molecule type" value="Genomic_DNA"/>
</dbReference>
<evidence type="ECO:0000313" key="3">
    <source>
        <dbReference type="EMBL" id="GMI30951.1"/>
    </source>
</evidence>
<evidence type="ECO:0000256" key="1">
    <source>
        <dbReference type="SAM" id="MobiDB-lite"/>
    </source>
</evidence>
<feature type="region of interest" description="Disordered" evidence="1">
    <location>
        <begin position="1"/>
        <end position="21"/>
    </location>
</feature>
<name>A0A9W7L463_9STRA</name>
<sequence length="564" mass="59885">MICPQSASSCPPSFPPSSDHSHRPMKLVCVLLSVVSSCLLGKTSAEPGTSLTGLTQRKLDGQSTTHYASDINSLFNFVSNALPGVSLMAENVGDSIMNNGDVVEVAVGDYHCGFGYCSSPMKDSMLETSDLHGNVQCENDLSGCVLLGFMQHRLIKIVGTGWGVLTLRALTFESGGFMDDQPWHSGGALLTDSNAEVDIILCYFLNNNAWGWGTKGGAISVEGSSIVNIYATRFEGNSHATDGADIFNYDSTVIVRPECPEPYSGTSPIQLSALQVSGLNFSPMPIDGSVFSFAGCVPCEASTESYRDGSDGYFYCINGGSIGGTMGACTCTCPANTWGTNCQHQRHEVSTISEFHSKISNYAGSDYTVGTDLMASGDTVVLAIGSYRCSEGTCAKDNVSSERRMIMSEDFTGLWECESHYDAQCVIDCESSDSGDSGRKGIVVMSTNGSTLTIKALTFFDAWHHKRFCLFLLGVRWRADALPYRGAHNVSNGGAYGVSNGGAYGVSNGGAYGITHNFSNGGAYGITHNVTNGGAYGIAHNVSNRGVYGISYDLAYWSANCVPN</sequence>
<keyword evidence="4" id="KW-1185">Reference proteome</keyword>
<gene>
    <name evidence="3" type="ORF">TrCOL_g6225</name>
</gene>
<comment type="caution">
    <text evidence="3">The sequence shown here is derived from an EMBL/GenBank/DDBJ whole genome shotgun (WGS) entry which is preliminary data.</text>
</comment>